<keyword evidence="3" id="KW-1185">Reference proteome</keyword>
<sequence length="104" mass="11377">MHEPVAWLTQFVNHHLGRLALALLAALHIQPSHPELPIPGHVVMAFVVVIIGTLFALVLRSRLSVEKPGAMQQVAEMLLTNPLGFGIKDLLDENVHHGASQFIP</sequence>
<dbReference type="AlphaFoldDB" id="A0A7V8NLL6"/>
<dbReference type="EMBL" id="JACDQQ010000140">
    <property type="protein sequence ID" value="MBA0083629.1"/>
    <property type="molecule type" value="Genomic_DNA"/>
</dbReference>
<evidence type="ECO:0000313" key="2">
    <source>
        <dbReference type="EMBL" id="MBA0083629.1"/>
    </source>
</evidence>
<proteinExistence type="predicted"/>
<organism evidence="2 3">
    <name type="scientific">Candidatus Acidiferrum panamense</name>
    <dbReference type="NCBI Taxonomy" id="2741543"/>
    <lineage>
        <taxon>Bacteria</taxon>
        <taxon>Pseudomonadati</taxon>
        <taxon>Acidobacteriota</taxon>
        <taxon>Terriglobia</taxon>
        <taxon>Candidatus Acidiferrales</taxon>
        <taxon>Candidatus Acidiferrum</taxon>
    </lineage>
</organism>
<protein>
    <submittedName>
        <fullName evidence="2">Uncharacterized protein</fullName>
    </submittedName>
</protein>
<keyword evidence="1" id="KW-0812">Transmembrane</keyword>
<reference evidence="2" key="1">
    <citation type="submission" date="2020-06" db="EMBL/GenBank/DDBJ databases">
        <title>Legume-microbial interactions unlock mineral nutrients during tropical forest succession.</title>
        <authorList>
            <person name="Epihov D.Z."/>
        </authorList>
    </citation>
    <scope>NUCLEOTIDE SEQUENCE [LARGE SCALE GENOMIC DNA]</scope>
    <source>
        <strain evidence="2">Pan2503</strain>
    </source>
</reference>
<keyword evidence="1" id="KW-0472">Membrane</keyword>
<gene>
    <name evidence="2" type="ORF">HRJ53_01395</name>
</gene>
<comment type="caution">
    <text evidence="2">The sequence shown here is derived from an EMBL/GenBank/DDBJ whole genome shotgun (WGS) entry which is preliminary data.</text>
</comment>
<accession>A0A7V8NLL6</accession>
<feature type="transmembrane region" description="Helical" evidence="1">
    <location>
        <begin position="38"/>
        <end position="59"/>
    </location>
</feature>
<evidence type="ECO:0000313" key="3">
    <source>
        <dbReference type="Proteomes" id="UP000567293"/>
    </source>
</evidence>
<name>A0A7V8NLL6_9BACT</name>
<evidence type="ECO:0000256" key="1">
    <source>
        <dbReference type="SAM" id="Phobius"/>
    </source>
</evidence>
<keyword evidence="1" id="KW-1133">Transmembrane helix</keyword>
<feature type="non-terminal residue" evidence="2">
    <location>
        <position position="104"/>
    </location>
</feature>
<dbReference type="Proteomes" id="UP000567293">
    <property type="component" value="Unassembled WGS sequence"/>
</dbReference>